<dbReference type="Proteomes" id="UP000473574">
    <property type="component" value="Unassembled WGS sequence"/>
</dbReference>
<comment type="caution">
    <text evidence="3">The sequence shown here is derived from an EMBL/GenBank/DDBJ whole genome shotgun (WGS) entry which is preliminary data.</text>
</comment>
<dbReference type="InterPro" id="IPR013424">
    <property type="entry name" value="Ice-binding_C"/>
</dbReference>
<keyword evidence="2" id="KW-0472">Membrane</keyword>
<name>A0A6M0SA81_9CYAN</name>
<dbReference type="NCBIfam" id="TIGR02595">
    <property type="entry name" value="PEP_CTERM"/>
    <property type="match status" value="1"/>
</dbReference>
<feature type="region of interest" description="Disordered" evidence="1">
    <location>
        <begin position="336"/>
        <end position="358"/>
    </location>
</feature>
<accession>A0A6M0SA81</accession>
<keyword evidence="2" id="KW-0812">Transmembrane</keyword>
<evidence type="ECO:0000256" key="1">
    <source>
        <dbReference type="SAM" id="MobiDB-lite"/>
    </source>
</evidence>
<gene>
    <name evidence="3" type="ORF">D0962_21985</name>
</gene>
<evidence type="ECO:0000313" key="4">
    <source>
        <dbReference type="Proteomes" id="UP000473574"/>
    </source>
</evidence>
<keyword evidence="2" id="KW-1133">Transmembrane helix</keyword>
<evidence type="ECO:0000313" key="3">
    <source>
        <dbReference type="EMBL" id="NEZ65408.1"/>
    </source>
</evidence>
<dbReference type="AlphaFoldDB" id="A0A6M0SA81"/>
<reference evidence="3 4" key="1">
    <citation type="journal article" date="2020" name="Microb. Ecol.">
        <title>Ecogenomics of the Marine Benthic Filamentous Cyanobacterium Adonisia.</title>
        <authorList>
            <person name="Walter J.M."/>
            <person name="Coutinho F.H."/>
            <person name="Leomil L."/>
            <person name="Hargreaves P.I."/>
            <person name="Campeao M.E."/>
            <person name="Vieira V.V."/>
            <person name="Silva B.S."/>
            <person name="Fistarol G.O."/>
            <person name="Salomon P.S."/>
            <person name="Sawabe T."/>
            <person name="Mino S."/>
            <person name="Hosokawa M."/>
            <person name="Miyashita H."/>
            <person name="Maruyama F."/>
            <person name="van Verk M.C."/>
            <person name="Dutilh B.E."/>
            <person name="Thompson C.C."/>
            <person name="Thompson F.L."/>
        </authorList>
    </citation>
    <scope>NUCLEOTIDE SEQUENCE [LARGE SCALE GENOMIC DNA]</scope>
    <source>
        <strain evidence="3 4">CCMR0082</strain>
    </source>
</reference>
<organism evidence="3 4">
    <name type="scientific">Adonisia turfae CCMR0082</name>
    <dbReference type="NCBI Taxonomy" id="2304604"/>
    <lineage>
        <taxon>Bacteria</taxon>
        <taxon>Bacillati</taxon>
        <taxon>Cyanobacteriota</taxon>
        <taxon>Adonisia</taxon>
        <taxon>Adonisia turfae</taxon>
    </lineage>
</organism>
<evidence type="ECO:0000256" key="2">
    <source>
        <dbReference type="SAM" id="Phobius"/>
    </source>
</evidence>
<proteinExistence type="predicted"/>
<dbReference type="EMBL" id="QZCE01000002">
    <property type="protein sequence ID" value="NEZ65408.1"/>
    <property type="molecule type" value="Genomic_DNA"/>
</dbReference>
<protein>
    <submittedName>
        <fullName evidence="3">PEP-CTERM sorting domain-containing protein</fullName>
    </submittedName>
</protein>
<sequence length="398" mass="41716">MGTPGNRNLLLRGDVSTLNKIIITAGATLSAIGLIAGAPAHASTLSFNFQLDTSADVGVSPFLAGLTWAGVTLPDSFNIDADDVTGSFIVLDDPDQFTDGEIELGYDFIGAALGNSYEATLDSLLGDFELTSEQALQSIDDLFTITQFTGKGILKSESFDVAGNPKNPSPFNITYDNQANSVLINGYSEKVASSCLLADCSLTGNVSYGIGVVLSELVTVTGDLLANSTIEFSEDTSNAIRGLRQAALLVQQINPSLETLSLATVNTTFAANTEFLSFNPNGSADDISFDVTGGTLSARATTDGQEEQLFTRAYATEEEATKEEVTATENWTATKSTSTATLTGVTSSPTTSASSSTPQLLATVDDSDVQDVPEPSIVLGFLGTAAWMAKRNRRKTVA</sequence>
<feature type="transmembrane region" description="Helical" evidence="2">
    <location>
        <begin position="21"/>
        <end position="40"/>
    </location>
</feature>